<feature type="chain" id="PRO_5001584260" evidence="3">
    <location>
        <begin position="32"/>
        <end position="418"/>
    </location>
</feature>
<protein>
    <submittedName>
        <fullName evidence="5">ABC-type branched-chain amino acid transport systems, periplasmic component</fullName>
    </submittedName>
</protein>
<reference evidence="5 6" key="1">
    <citation type="journal article" date="2014" name="Int. J. Syst. Evol. Microbiol.">
        <title>Rhodoluna lacicola gen. nov., sp. nov., a planktonic freshwater bacterium with stream-lined genome.</title>
        <authorList>
            <person name="Hahn M."/>
            <person name="Schmidt J."/>
            <person name="Taipale S.J."/>
            <person name="Doolittle W.F."/>
            <person name="Koll U."/>
        </authorList>
    </citation>
    <scope>NUCLEOTIDE SEQUENCE [LARGE SCALE GENOMIC DNA]</scope>
    <source>
        <strain evidence="5 6">MWH-Ta8</strain>
    </source>
</reference>
<evidence type="ECO:0000313" key="5">
    <source>
        <dbReference type="EMBL" id="AIC47989.1"/>
    </source>
</evidence>
<feature type="signal peptide" evidence="3">
    <location>
        <begin position="1"/>
        <end position="31"/>
    </location>
</feature>
<gene>
    <name evidence="5" type="ORF">Rhola_00011960</name>
</gene>
<dbReference type="InterPro" id="IPR028081">
    <property type="entry name" value="Leu-bd"/>
</dbReference>
<dbReference type="Pfam" id="PF13458">
    <property type="entry name" value="Peripla_BP_6"/>
    <property type="match status" value="1"/>
</dbReference>
<feature type="domain" description="Leucine-binding protein" evidence="4">
    <location>
        <begin position="36"/>
        <end position="402"/>
    </location>
</feature>
<dbReference type="InterPro" id="IPR006311">
    <property type="entry name" value="TAT_signal"/>
</dbReference>
<dbReference type="eggNOG" id="COG0683">
    <property type="taxonomic scope" value="Bacteria"/>
</dbReference>
<dbReference type="PANTHER" id="PTHR30483">
    <property type="entry name" value="LEUCINE-SPECIFIC-BINDING PROTEIN"/>
    <property type="match status" value="1"/>
</dbReference>
<evidence type="ECO:0000256" key="3">
    <source>
        <dbReference type="SAM" id="SignalP"/>
    </source>
</evidence>
<dbReference type="InterPro" id="IPR051010">
    <property type="entry name" value="BCAA_transport"/>
</dbReference>
<dbReference type="AlphaFoldDB" id="A0A060JP73"/>
<dbReference type="HOGENOM" id="CLU_027128_5_0_11"/>
<dbReference type="STRING" id="529884.Rhola_00011960"/>
<evidence type="ECO:0000313" key="6">
    <source>
        <dbReference type="Proteomes" id="UP000067708"/>
    </source>
</evidence>
<keyword evidence="6" id="KW-1185">Reference proteome</keyword>
<dbReference type="RefSeq" id="WP_051636340.1">
    <property type="nucleotide sequence ID" value="NZ_CP007490.1"/>
</dbReference>
<dbReference type="PANTHER" id="PTHR30483:SF6">
    <property type="entry name" value="PERIPLASMIC BINDING PROTEIN OF ABC TRANSPORTER FOR NATURAL AMINO ACIDS"/>
    <property type="match status" value="1"/>
</dbReference>
<dbReference type="PROSITE" id="PS51318">
    <property type="entry name" value="TAT"/>
    <property type="match status" value="1"/>
</dbReference>
<dbReference type="KEGG" id="rla:Rhola_00011960"/>
<keyword evidence="2 3" id="KW-0732">Signal</keyword>
<dbReference type="Proteomes" id="UP000067708">
    <property type="component" value="Chromosome"/>
</dbReference>
<dbReference type="SUPFAM" id="SSF53822">
    <property type="entry name" value="Periplasmic binding protein-like I"/>
    <property type="match status" value="1"/>
</dbReference>
<dbReference type="OrthoDB" id="7337537at2"/>
<evidence type="ECO:0000256" key="1">
    <source>
        <dbReference type="ARBA" id="ARBA00010062"/>
    </source>
</evidence>
<evidence type="ECO:0000259" key="4">
    <source>
        <dbReference type="Pfam" id="PF13458"/>
    </source>
</evidence>
<organism evidence="5 6">
    <name type="scientific">Rhodoluna lacicola</name>
    <dbReference type="NCBI Taxonomy" id="529884"/>
    <lineage>
        <taxon>Bacteria</taxon>
        <taxon>Bacillati</taxon>
        <taxon>Actinomycetota</taxon>
        <taxon>Actinomycetes</taxon>
        <taxon>Micrococcales</taxon>
        <taxon>Microbacteriaceae</taxon>
        <taxon>Luna cluster</taxon>
        <taxon>Luna-1 subcluster</taxon>
        <taxon>Rhodoluna</taxon>
    </lineage>
</organism>
<name>A0A060JP73_9MICO</name>
<dbReference type="PATRIC" id="fig|529884.3.peg.1156"/>
<dbReference type="Gene3D" id="3.40.50.2300">
    <property type="match status" value="2"/>
</dbReference>
<comment type="similarity">
    <text evidence="1">Belongs to the leucine-binding protein family.</text>
</comment>
<dbReference type="CDD" id="cd06346">
    <property type="entry name" value="PBP1_ABC_ligand_binding-like"/>
    <property type="match status" value="1"/>
</dbReference>
<sequence>MNNVSKRRALGAVAGFSAIALAIGTALPAQAADSQLKIGAVIPLTGALSFLSPPEIAGLHMAVDEINAAGGVLGKKVSLSILDSGDGDTLSIADQSATKHLANKVDVVIGAAASGVTRSIINKITGAKVVQISMSNTAPDLSTWKDGGYYFRTAPSDLLQGKIVANQILQDAAKNVAIVYQDTSYGNGLKDVAAATLTKGKATVKSYAFPENETNFASIVDKALADDPDAVLLISYNEAYKAIPALKSKGYNGSNIYFVDGNLADYSKESFASYLNGAKGTLPGKALSAGFKSKLAAVYKAKTGKTLTEYSYGAETYDAVLLAAIAAQAAKDASGPGIKKEITNISLKGAGKVTVSNFKAALAALKAGKKVNYDGVSGPVEFDKNGDPTGAYIGIYRFNSKGQYSDNLIKVVAGNTVK</sequence>
<dbReference type="EMBL" id="CP007490">
    <property type="protein sequence ID" value="AIC47989.1"/>
    <property type="molecule type" value="Genomic_DNA"/>
</dbReference>
<proteinExistence type="inferred from homology"/>
<accession>A0A060JP73</accession>
<dbReference type="InterPro" id="IPR028082">
    <property type="entry name" value="Peripla_BP_I"/>
</dbReference>
<evidence type="ECO:0000256" key="2">
    <source>
        <dbReference type="ARBA" id="ARBA00022729"/>
    </source>
</evidence>